<dbReference type="PANTHER" id="PTHR42085">
    <property type="entry name" value="F-BOX DOMAIN-CONTAINING PROTEIN"/>
    <property type="match status" value="1"/>
</dbReference>
<sequence length="196" mass="21831">MAPARKTTISTLSNATNQSASRLMSLAPELRNRIYEFIFEDQMVTLKSKSKSNPSGRSKVPGILMTCKQTYTESLHIFFNKSVFLFTSMQKLGSWMRNIGPANRRVVGRVDFRTHHNAVNKGLGEHSLEPWHGGIAVKIGVVEQELKRHGVVLGEGMLRVRVVCPIFDVEAIFSKVVGEDGVEKIVKGGCLEIVNY</sequence>
<evidence type="ECO:0000313" key="1">
    <source>
        <dbReference type="EMBL" id="KAF2165990.1"/>
    </source>
</evidence>
<dbReference type="PANTHER" id="PTHR42085:SF1">
    <property type="entry name" value="F-BOX DOMAIN-CONTAINING PROTEIN"/>
    <property type="match status" value="1"/>
</dbReference>
<dbReference type="RefSeq" id="XP_033666879.1">
    <property type="nucleotide sequence ID" value="XM_033812979.1"/>
</dbReference>
<dbReference type="InterPro" id="IPR038883">
    <property type="entry name" value="AN11006-like"/>
</dbReference>
<dbReference type="AlphaFoldDB" id="A0A6A6CIG7"/>
<protein>
    <submittedName>
        <fullName evidence="1">Uncharacterized protein</fullName>
    </submittedName>
</protein>
<reference evidence="1" key="1">
    <citation type="journal article" date="2020" name="Stud. Mycol.">
        <title>101 Dothideomycetes genomes: a test case for predicting lifestyles and emergence of pathogens.</title>
        <authorList>
            <person name="Haridas S."/>
            <person name="Albert R."/>
            <person name="Binder M."/>
            <person name="Bloem J."/>
            <person name="Labutti K."/>
            <person name="Salamov A."/>
            <person name="Andreopoulos B."/>
            <person name="Baker S."/>
            <person name="Barry K."/>
            <person name="Bills G."/>
            <person name="Bluhm B."/>
            <person name="Cannon C."/>
            <person name="Castanera R."/>
            <person name="Culley D."/>
            <person name="Daum C."/>
            <person name="Ezra D."/>
            <person name="Gonzalez J."/>
            <person name="Henrissat B."/>
            <person name="Kuo A."/>
            <person name="Liang C."/>
            <person name="Lipzen A."/>
            <person name="Lutzoni F."/>
            <person name="Magnuson J."/>
            <person name="Mondo S."/>
            <person name="Nolan M."/>
            <person name="Ohm R."/>
            <person name="Pangilinan J."/>
            <person name="Park H.-J."/>
            <person name="Ramirez L."/>
            <person name="Alfaro M."/>
            <person name="Sun H."/>
            <person name="Tritt A."/>
            <person name="Yoshinaga Y."/>
            <person name="Zwiers L.-H."/>
            <person name="Turgeon B."/>
            <person name="Goodwin S."/>
            <person name="Spatafora J."/>
            <person name="Crous P."/>
            <person name="Grigoriev I."/>
        </authorList>
    </citation>
    <scope>NUCLEOTIDE SEQUENCE</scope>
    <source>
        <strain evidence="1">ATCC 36951</strain>
    </source>
</reference>
<keyword evidence="2" id="KW-1185">Reference proteome</keyword>
<dbReference type="GeneID" id="54566251"/>
<accession>A0A6A6CIG7</accession>
<name>A0A6A6CIG7_ZASCE</name>
<evidence type="ECO:0000313" key="2">
    <source>
        <dbReference type="Proteomes" id="UP000799537"/>
    </source>
</evidence>
<gene>
    <name evidence="1" type="ORF">M409DRAFT_55346</name>
</gene>
<dbReference type="Proteomes" id="UP000799537">
    <property type="component" value="Unassembled WGS sequence"/>
</dbReference>
<proteinExistence type="predicted"/>
<dbReference type="EMBL" id="ML993598">
    <property type="protein sequence ID" value="KAF2165990.1"/>
    <property type="molecule type" value="Genomic_DNA"/>
</dbReference>
<organism evidence="1 2">
    <name type="scientific">Zasmidium cellare ATCC 36951</name>
    <dbReference type="NCBI Taxonomy" id="1080233"/>
    <lineage>
        <taxon>Eukaryota</taxon>
        <taxon>Fungi</taxon>
        <taxon>Dikarya</taxon>
        <taxon>Ascomycota</taxon>
        <taxon>Pezizomycotina</taxon>
        <taxon>Dothideomycetes</taxon>
        <taxon>Dothideomycetidae</taxon>
        <taxon>Mycosphaerellales</taxon>
        <taxon>Mycosphaerellaceae</taxon>
        <taxon>Zasmidium</taxon>
    </lineage>
</organism>
<dbReference type="OrthoDB" id="3650564at2759"/>